<feature type="chain" id="PRO_5003447444" description="Lipocalin/cytosolic fatty-acid binding domain-containing protein" evidence="1">
    <location>
        <begin position="20"/>
        <end position="205"/>
    </location>
</feature>
<dbReference type="AlphaFoldDB" id="G3MSA0"/>
<evidence type="ECO:0008006" key="3">
    <source>
        <dbReference type="Google" id="ProtNLM"/>
    </source>
</evidence>
<protein>
    <recommendedName>
        <fullName evidence="3">Lipocalin/cytosolic fatty-acid binding domain-containing protein</fullName>
    </recommendedName>
</protein>
<dbReference type="EMBL" id="JO844751">
    <property type="protein sequence ID" value="AEO36368.1"/>
    <property type="molecule type" value="mRNA"/>
</dbReference>
<accession>G3MSA0</accession>
<name>G3MSA0_AMBMU</name>
<keyword evidence="1" id="KW-0732">Signal</keyword>
<feature type="signal peptide" evidence="1">
    <location>
        <begin position="1"/>
        <end position="19"/>
    </location>
</feature>
<evidence type="ECO:0000313" key="2">
    <source>
        <dbReference type="EMBL" id="AEO36368.1"/>
    </source>
</evidence>
<proteinExistence type="evidence at transcript level"/>
<evidence type="ECO:0000256" key="1">
    <source>
        <dbReference type="SAM" id="SignalP"/>
    </source>
</evidence>
<organism evidence="2">
    <name type="scientific">Amblyomma maculatum</name>
    <name type="common">Gulf Coast tick</name>
    <dbReference type="NCBI Taxonomy" id="34609"/>
    <lineage>
        <taxon>Eukaryota</taxon>
        <taxon>Metazoa</taxon>
        <taxon>Ecdysozoa</taxon>
        <taxon>Arthropoda</taxon>
        <taxon>Chelicerata</taxon>
        <taxon>Arachnida</taxon>
        <taxon>Acari</taxon>
        <taxon>Parasitiformes</taxon>
        <taxon>Ixodida</taxon>
        <taxon>Ixodoidea</taxon>
        <taxon>Ixodidae</taxon>
        <taxon>Amblyomminae</taxon>
        <taxon>Amblyomma</taxon>
    </lineage>
</organism>
<sequence length="205" mass="23175">MAALSILQGLLLAFLVVTAFTETEVETEKQDNDFTKILQKDNVIWVYNTTEPENITCRKDKISDVNQRNVSFHRYFRNGTQKLQGSLRGELFNWVHWEDNNYTPYDAISIYNGNDLKSEEILQYISDDGTCAVVTVLIISDFIGGKPVGWTDLRLTNSVVEAGPSPNCSEKFDIIVNVTKNPGDRPIFLLSVIAFERYIKAGSIL</sequence>
<reference evidence="2" key="1">
    <citation type="journal article" date="2011" name="PLoS ONE">
        <title>A deep insight into the sialotranscriptome of the gulf coast tick, Amblyomma maculatum.</title>
        <authorList>
            <person name="Karim S."/>
            <person name="Singh P."/>
            <person name="Ribeiro J.M."/>
        </authorList>
    </citation>
    <scope>NUCLEOTIDE SEQUENCE</scope>
    <source>
        <tissue evidence="2">Salivary gland</tissue>
    </source>
</reference>